<comment type="caution">
    <text evidence="3">The sequence shown here is derived from an EMBL/GenBank/DDBJ whole genome shotgun (WGS) entry which is preliminary data.</text>
</comment>
<dbReference type="STRING" id="708187.A0A1Q8R9L4"/>
<evidence type="ECO:0008006" key="5">
    <source>
        <dbReference type="Google" id="ProtNLM"/>
    </source>
</evidence>
<evidence type="ECO:0000313" key="4">
    <source>
        <dbReference type="Proteomes" id="UP000186583"/>
    </source>
</evidence>
<dbReference type="AlphaFoldDB" id="A0A1Q8R9L4"/>
<keyword evidence="1" id="KW-0812">Transmembrane</keyword>
<protein>
    <recommendedName>
        <fullName evidence="5">Extracellular membrane protein CFEM domain-containing protein</fullName>
    </recommendedName>
</protein>
<feature type="signal peptide" evidence="2">
    <location>
        <begin position="1"/>
        <end position="25"/>
    </location>
</feature>
<feature type="transmembrane region" description="Helical" evidence="1">
    <location>
        <begin position="69"/>
        <end position="87"/>
    </location>
</feature>
<name>A0A1Q8R9L4_9PEZI</name>
<keyword evidence="2" id="KW-0732">Signal</keyword>
<keyword evidence="4" id="KW-1185">Reference proteome</keyword>
<accession>A0A1Q8R9L4</accession>
<sequence length="214" mass="24077">MEPSSRPRPLAAAGLVMMTSFFVRSANHTCLCQDEGFIKHGERCVIMGCPLKYALSTESRNLARPTKPLRIILFALLPALSIIFRTITKFARLSPWGFDDLFVSLAYFLLLAYTSLAFYLTYLFDVVRSTELAIMLFFKVTLPSYAPAAGAVSKFSSFSFSLPSQLTFHRDSTPYKNYITPAYTRSKNLSSSRTFGYLIFAMKNSASRCGLTWQ</sequence>
<keyword evidence="1" id="KW-1133">Transmembrane helix</keyword>
<reference evidence="3 4" key="1">
    <citation type="submission" date="2016-11" db="EMBL/GenBank/DDBJ databases">
        <title>Draft Genome Assembly of Colletotrichum chlorophyti a pathogen of herbaceous plants.</title>
        <authorList>
            <person name="Gan P."/>
            <person name="Narusaka M."/>
            <person name="Tsushima A."/>
            <person name="Narusaka Y."/>
            <person name="Takano Y."/>
            <person name="Shirasu K."/>
        </authorList>
    </citation>
    <scope>NUCLEOTIDE SEQUENCE [LARGE SCALE GENOMIC DNA]</scope>
    <source>
        <strain evidence="3 4">NTL11</strain>
    </source>
</reference>
<evidence type="ECO:0000313" key="3">
    <source>
        <dbReference type="EMBL" id="OLN81060.1"/>
    </source>
</evidence>
<gene>
    <name evidence="3" type="ORF">CCHL11_09407</name>
</gene>
<keyword evidence="1" id="KW-0472">Membrane</keyword>
<evidence type="ECO:0000256" key="2">
    <source>
        <dbReference type="SAM" id="SignalP"/>
    </source>
</evidence>
<evidence type="ECO:0000256" key="1">
    <source>
        <dbReference type="SAM" id="Phobius"/>
    </source>
</evidence>
<dbReference type="Proteomes" id="UP000186583">
    <property type="component" value="Unassembled WGS sequence"/>
</dbReference>
<proteinExistence type="predicted"/>
<dbReference type="EMBL" id="MPGH01000265">
    <property type="protein sequence ID" value="OLN81060.1"/>
    <property type="molecule type" value="Genomic_DNA"/>
</dbReference>
<feature type="chain" id="PRO_5012344540" description="Extracellular membrane protein CFEM domain-containing protein" evidence="2">
    <location>
        <begin position="26"/>
        <end position="214"/>
    </location>
</feature>
<feature type="transmembrane region" description="Helical" evidence="1">
    <location>
        <begin position="107"/>
        <end position="127"/>
    </location>
</feature>
<organism evidence="3 4">
    <name type="scientific">Colletotrichum chlorophyti</name>
    <dbReference type="NCBI Taxonomy" id="708187"/>
    <lineage>
        <taxon>Eukaryota</taxon>
        <taxon>Fungi</taxon>
        <taxon>Dikarya</taxon>
        <taxon>Ascomycota</taxon>
        <taxon>Pezizomycotina</taxon>
        <taxon>Sordariomycetes</taxon>
        <taxon>Hypocreomycetidae</taxon>
        <taxon>Glomerellales</taxon>
        <taxon>Glomerellaceae</taxon>
        <taxon>Colletotrichum</taxon>
    </lineage>
</organism>